<feature type="compositionally biased region" description="Basic and acidic residues" evidence="1">
    <location>
        <begin position="142"/>
        <end position="152"/>
    </location>
</feature>
<protein>
    <submittedName>
        <fullName evidence="3">Uncharacterized protein LOC111602554</fullName>
    </submittedName>
</protein>
<organism evidence="2 3">
    <name type="scientific">Drosophila hydei</name>
    <name type="common">Fruit fly</name>
    <dbReference type="NCBI Taxonomy" id="7224"/>
    <lineage>
        <taxon>Eukaryota</taxon>
        <taxon>Metazoa</taxon>
        <taxon>Ecdysozoa</taxon>
        <taxon>Arthropoda</taxon>
        <taxon>Hexapoda</taxon>
        <taxon>Insecta</taxon>
        <taxon>Pterygota</taxon>
        <taxon>Neoptera</taxon>
        <taxon>Endopterygota</taxon>
        <taxon>Diptera</taxon>
        <taxon>Brachycera</taxon>
        <taxon>Muscomorpha</taxon>
        <taxon>Ephydroidea</taxon>
        <taxon>Drosophilidae</taxon>
        <taxon>Drosophila</taxon>
    </lineage>
</organism>
<gene>
    <name evidence="3" type="primary">LOC111602554</name>
</gene>
<dbReference type="OrthoDB" id="7865954at2759"/>
<evidence type="ECO:0000313" key="3">
    <source>
        <dbReference type="RefSeq" id="XP_023175476.2"/>
    </source>
</evidence>
<name>A0A6J1M5Z2_DROHY</name>
<feature type="compositionally biased region" description="Polar residues" evidence="1">
    <location>
        <begin position="117"/>
        <end position="130"/>
    </location>
</feature>
<sequence>MNGNRKFKSLRLVRFGEILYDQQKRLILLCRSCSRHYLSLDAFQTHLNKCIGVKHIVTSIDELLYDDEKRETRLVNGKQELLIYEPNAVRNINSVKCNIDWEAELEDPRWYTEESRTLPSKVNQSPTNAKENVAKSRPRNPIVKDIDKEKQAHAQSPESPAKRMRHSTPKRTILANQQQHKLRGSSDMPAMTANIKNQIYVVENIVEDLRRLDAMRTADAANSMTTAAAMTNSPTAVENPSMMSTQTASTPNGGDTQQILNKLRACGVEVKRRNTRETIESSIDVDPKKQLALDIMRKLQSNGIKCTKVNNSKQ</sequence>
<dbReference type="Proteomes" id="UP000504633">
    <property type="component" value="Unplaced"/>
</dbReference>
<reference evidence="3" key="1">
    <citation type="submission" date="2025-08" db="UniProtKB">
        <authorList>
            <consortium name="RefSeq"/>
        </authorList>
    </citation>
    <scope>IDENTIFICATION</scope>
    <source>
        <strain evidence="3">15085-1641.00</strain>
        <tissue evidence="3">Whole body</tissue>
    </source>
</reference>
<feature type="compositionally biased region" description="Polar residues" evidence="1">
    <location>
        <begin position="241"/>
        <end position="257"/>
    </location>
</feature>
<feature type="region of interest" description="Disordered" evidence="1">
    <location>
        <begin position="113"/>
        <end position="170"/>
    </location>
</feature>
<dbReference type="KEGG" id="dhe:111602554"/>
<dbReference type="AlphaFoldDB" id="A0A6J1M5Z2"/>
<dbReference type="GeneID" id="111602554"/>
<dbReference type="OMA" id="MRHSTPK"/>
<evidence type="ECO:0000313" key="2">
    <source>
        <dbReference type="Proteomes" id="UP000504633"/>
    </source>
</evidence>
<dbReference type="RefSeq" id="XP_023175476.2">
    <property type="nucleotide sequence ID" value="XM_023319708.2"/>
</dbReference>
<feature type="region of interest" description="Disordered" evidence="1">
    <location>
        <begin position="232"/>
        <end position="257"/>
    </location>
</feature>
<evidence type="ECO:0000256" key="1">
    <source>
        <dbReference type="SAM" id="MobiDB-lite"/>
    </source>
</evidence>
<proteinExistence type="predicted"/>
<accession>A0A6J1M5Z2</accession>
<keyword evidence="2" id="KW-1185">Reference proteome</keyword>